<name>A0A1E4S1M6_CYBJN</name>
<evidence type="ECO:0000256" key="1">
    <source>
        <dbReference type="ARBA" id="ARBA00001933"/>
    </source>
</evidence>
<comment type="cofactor">
    <cofactor evidence="1 3">
        <name>pyridoxal 5'-phosphate</name>
        <dbReference type="ChEBI" id="CHEBI:597326"/>
    </cofactor>
</comment>
<reference evidence="4 5" key="1">
    <citation type="journal article" date="2016" name="Proc. Natl. Acad. Sci. U.S.A.">
        <title>Comparative genomics of biotechnologically important yeasts.</title>
        <authorList>
            <person name="Riley R."/>
            <person name="Haridas S."/>
            <person name="Wolfe K.H."/>
            <person name="Lopes M.R."/>
            <person name="Hittinger C.T."/>
            <person name="Goeker M."/>
            <person name="Salamov A.A."/>
            <person name="Wisecaver J.H."/>
            <person name="Long T.M."/>
            <person name="Calvey C.H."/>
            <person name="Aerts A.L."/>
            <person name="Barry K.W."/>
            <person name="Choi C."/>
            <person name="Clum A."/>
            <person name="Coughlan A.Y."/>
            <person name="Deshpande S."/>
            <person name="Douglass A.P."/>
            <person name="Hanson S.J."/>
            <person name="Klenk H.-P."/>
            <person name="LaButti K.M."/>
            <person name="Lapidus A."/>
            <person name="Lindquist E.A."/>
            <person name="Lipzen A.M."/>
            <person name="Meier-Kolthoff J.P."/>
            <person name="Ohm R.A."/>
            <person name="Otillar R.P."/>
            <person name="Pangilinan J.L."/>
            <person name="Peng Y."/>
            <person name="Rokas A."/>
            <person name="Rosa C.A."/>
            <person name="Scheuner C."/>
            <person name="Sibirny A.A."/>
            <person name="Slot J.C."/>
            <person name="Stielow J.B."/>
            <person name="Sun H."/>
            <person name="Kurtzman C.P."/>
            <person name="Blackwell M."/>
            <person name="Grigoriev I.V."/>
            <person name="Jeffries T.W."/>
        </authorList>
    </citation>
    <scope>NUCLEOTIDE SEQUENCE [LARGE SCALE GENOMIC DNA]</scope>
    <source>
        <strain evidence="5">ATCC 18201 / CBS 1600 / BCRC 20928 / JCM 3617 / NBRC 0987 / NRRL Y-1542</strain>
    </source>
</reference>
<dbReference type="Gene3D" id="3.40.640.10">
    <property type="entry name" value="Type I PLP-dependent aspartate aminotransferase-like (Major domain)"/>
    <property type="match status" value="1"/>
</dbReference>
<dbReference type="PANTHER" id="PTHR11808:SF35">
    <property type="entry name" value="CYSTATHIONINE GAMMA-SYNTHASE (AFU_ORTHOLOGUE AFUA_7G01590)"/>
    <property type="match status" value="1"/>
</dbReference>
<dbReference type="Proteomes" id="UP000094389">
    <property type="component" value="Unassembled WGS sequence"/>
</dbReference>
<dbReference type="GO" id="GO:0019346">
    <property type="term" value="P:transsulfuration"/>
    <property type="evidence" value="ECO:0007669"/>
    <property type="project" value="InterPro"/>
</dbReference>
<dbReference type="Pfam" id="PF01053">
    <property type="entry name" value="Cys_Met_Meta_PP"/>
    <property type="match status" value="1"/>
</dbReference>
<dbReference type="InterPro" id="IPR000277">
    <property type="entry name" value="Cys/Met-Metab_PyrdxlP-dep_enz"/>
</dbReference>
<dbReference type="GeneID" id="30991552"/>
<dbReference type="EMBL" id="KV453931">
    <property type="protein sequence ID" value="ODV73414.1"/>
    <property type="molecule type" value="Genomic_DNA"/>
</dbReference>
<dbReference type="GO" id="GO:0030170">
    <property type="term" value="F:pyridoxal phosphate binding"/>
    <property type="evidence" value="ECO:0007669"/>
    <property type="project" value="InterPro"/>
</dbReference>
<accession>A0A1E4S1M6</accession>
<gene>
    <name evidence="4" type="ORF">CYBJADRAFT_185044</name>
</gene>
<dbReference type="GO" id="GO:0016740">
    <property type="term" value="F:transferase activity"/>
    <property type="evidence" value="ECO:0007669"/>
    <property type="project" value="UniProtKB-KW"/>
</dbReference>
<proteinExistence type="inferred from homology"/>
<dbReference type="PANTHER" id="PTHR11808">
    <property type="entry name" value="TRANS-SULFURATION ENZYME FAMILY MEMBER"/>
    <property type="match status" value="1"/>
</dbReference>
<evidence type="ECO:0000313" key="5">
    <source>
        <dbReference type="Proteomes" id="UP000094389"/>
    </source>
</evidence>
<dbReference type="InterPro" id="IPR015424">
    <property type="entry name" value="PyrdxlP-dep_Trfase"/>
</dbReference>
<evidence type="ECO:0000256" key="3">
    <source>
        <dbReference type="RuleBase" id="RU362118"/>
    </source>
</evidence>
<dbReference type="OrthoDB" id="3512640at2759"/>
<dbReference type="SUPFAM" id="SSF53383">
    <property type="entry name" value="PLP-dependent transferases"/>
    <property type="match status" value="1"/>
</dbReference>
<dbReference type="RefSeq" id="XP_020070453.1">
    <property type="nucleotide sequence ID" value="XM_020217156.1"/>
</dbReference>
<evidence type="ECO:0000256" key="2">
    <source>
        <dbReference type="ARBA" id="ARBA00022898"/>
    </source>
</evidence>
<sequence>MVGFSTKHLHEDGPLDQVANVVLSSDDLKKLNLDDSVHIEIPINENETSIDLEYFAEIVHEKDVILSGDITSIHPSLQDPFKLEVAIVIQSATKYFGVWSDILAVLISVKTQDMKIRLLIDRIFLGSNVANLETSLLLRSLRTLVIRVRTQAEHALKLVKHLKDVKHLKKN</sequence>
<keyword evidence="5" id="KW-1185">Reference proteome</keyword>
<dbReference type="GO" id="GO:0016846">
    <property type="term" value="F:carbon-sulfur lyase activity"/>
    <property type="evidence" value="ECO:0007669"/>
    <property type="project" value="TreeGrafter"/>
</dbReference>
<protein>
    <submittedName>
        <fullName evidence="4">PLP-dependent transferase</fullName>
    </submittedName>
</protein>
<dbReference type="STRING" id="983966.A0A1E4S1M6"/>
<keyword evidence="2 3" id="KW-0663">Pyridoxal phosphate</keyword>
<dbReference type="AlphaFoldDB" id="A0A1E4S1M6"/>
<dbReference type="GO" id="GO:0005737">
    <property type="term" value="C:cytoplasm"/>
    <property type="evidence" value="ECO:0007669"/>
    <property type="project" value="TreeGrafter"/>
</dbReference>
<dbReference type="InterPro" id="IPR015421">
    <property type="entry name" value="PyrdxlP-dep_Trfase_major"/>
</dbReference>
<organism evidence="4 5">
    <name type="scientific">Cyberlindnera jadinii (strain ATCC 18201 / CBS 1600 / BCRC 20928 / JCM 3617 / NBRC 0987 / NRRL Y-1542)</name>
    <name type="common">Torula yeast</name>
    <name type="synonym">Candida utilis</name>
    <dbReference type="NCBI Taxonomy" id="983966"/>
    <lineage>
        <taxon>Eukaryota</taxon>
        <taxon>Fungi</taxon>
        <taxon>Dikarya</taxon>
        <taxon>Ascomycota</taxon>
        <taxon>Saccharomycotina</taxon>
        <taxon>Saccharomycetes</taxon>
        <taxon>Phaffomycetales</taxon>
        <taxon>Phaffomycetaceae</taxon>
        <taxon>Cyberlindnera</taxon>
    </lineage>
</organism>
<comment type="similarity">
    <text evidence="3">Belongs to the trans-sulfuration enzymes family.</text>
</comment>
<dbReference type="OMA" id="KHLHEDG"/>
<evidence type="ECO:0000313" key="4">
    <source>
        <dbReference type="EMBL" id="ODV73414.1"/>
    </source>
</evidence>
<keyword evidence="4" id="KW-0808">Transferase</keyword>